<reference evidence="1 2" key="1">
    <citation type="submission" date="2020-08" db="EMBL/GenBank/DDBJ databases">
        <title>Genome public.</title>
        <authorList>
            <person name="Liu C."/>
            <person name="Sun Q."/>
        </authorList>
    </citation>
    <scope>NUCLEOTIDE SEQUENCE [LARGE SCALE GENOMIC DNA]</scope>
    <source>
        <strain evidence="1 2">NSJ-17</strain>
    </source>
</reference>
<sequence length="38" mass="4467">MKKESLTDKLIKRIFRIVGPLDEYRRREIGKASSATFI</sequence>
<dbReference type="Proteomes" id="UP000656652">
    <property type="component" value="Unassembled WGS sequence"/>
</dbReference>
<gene>
    <name evidence="1" type="ORF">H8R78_08320</name>
</gene>
<comment type="caution">
    <text evidence="1">The sequence shown here is derived from an EMBL/GenBank/DDBJ whole genome shotgun (WGS) entry which is preliminary data.</text>
</comment>
<dbReference type="RefSeq" id="WP_080984172.1">
    <property type="nucleotide sequence ID" value="NZ_JACOOM010000042.1"/>
</dbReference>
<dbReference type="EMBL" id="JACOOM010000042">
    <property type="protein sequence ID" value="MBC5619318.1"/>
    <property type="molecule type" value="Genomic_DNA"/>
</dbReference>
<proteinExistence type="predicted"/>
<organism evidence="1 2">
    <name type="scientific">Streptococcus hominis</name>
    <dbReference type="NCBI Taxonomy" id="2763067"/>
    <lineage>
        <taxon>Bacteria</taxon>
        <taxon>Bacillati</taxon>
        <taxon>Bacillota</taxon>
        <taxon>Bacilli</taxon>
        <taxon>Lactobacillales</taxon>
        <taxon>Streptococcaceae</taxon>
        <taxon>Streptococcus</taxon>
    </lineage>
</organism>
<name>A0ABR7CUH1_9STRE</name>
<accession>A0ABR7CUH1</accession>
<keyword evidence="2" id="KW-1185">Reference proteome</keyword>
<evidence type="ECO:0000313" key="2">
    <source>
        <dbReference type="Proteomes" id="UP000656652"/>
    </source>
</evidence>
<dbReference type="Pfam" id="PF11683">
    <property type="entry name" value="DUF3278"/>
    <property type="match status" value="1"/>
</dbReference>
<evidence type="ECO:0000313" key="1">
    <source>
        <dbReference type="EMBL" id="MBC5619318.1"/>
    </source>
</evidence>
<protein>
    <submittedName>
        <fullName evidence="1">DUF3278 domain-containing protein</fullName>
    </submittedName>
</protein>
<dbReference type="InterPro" id="IPR021697">
    <property type="entry name" value="DUF3278"/>
</dbReference>